<accession>M5GGC8</accession>
<keyword evidence="4" id="KW-1185">Reference proteome</keyword>
<feature type="region of interest" description="Disordered" evidence="2">
    <location>
        <begin position="170"/>
        <end position="242"/>
    </location>
</feature>
<feature type="region of interest" description="Disordered" evidence="2">
    <location>
        <begin position="72"/>
        <end position="133"/>
    </location>
</feature>
<dbReference type="EMBL" id="JH795856">
    <property type="protein sequence ID" value="EJU05263.1"/>
    <property type="molecule type" value="Genomic_DNA"/>
</dbReference>
<organism evidence="3 4">
    <name type="scientific">Dacryopinax primogenitus (strain DJM 731)</name>
    <name type="common">Brown rot fungus</name>
    <dbReference type="NCBI Taxonomy" id="1858805"/>
    <lineage>
        <taxon>Eukaryota</taxon>
        <taxon>Fungi</taxon>
        <taxon>Dikarya</taxon>
        <taxon>Basidiomycota</taxon>
        <taxon>Agaricomycotina</taxon>
        <taxon>Dacrymycetes</taxon>
        <taxon>Dacrymycetales</taxon>
        <taxon>Dacrymycetaceae</taxon>
        <taxon>Dacryopinax</taxon>
    </lineage>
</organism>
<evidence type="ECO:0000313" key="3">
    <source>
        <dbReference type="EMBL" id="EJU05263.1"/>
    </source>
</evidence>
<dbReference type="RefSeq" id="XP_040632157.1">
    <property type="nucleotide sequence ID" value="XM_040767813.1"/>
</dbReference>
<feature type="coiled-coil region" evidence="1">
    <location>
        <begin position="40"/>
        <end position="67"/>
    </location>
</feature>
<dbReference type="HOGENOM" id="CLU_748069_0_0_1"/>
<feature type="compositionally biased region" description="Basic and acidic residues" evidence="2">
    <location>
        <begin position="170"/>
        <end position="179"/>
    </location>
</feature>
<reference evidence="3 4" key="1">
    <citation type="journal article" date="2012" name="Science">
        <title>The Paleozoic origin of enzymatic lignin decomposition reconstructed from 31 fungal genomes.</title>
        <authorList>
            <person name="Floudas D."/>
            <person name="Binder M."/>
            <person name="Riley R."/>
            <person name="Barry K."/>
            <person name="Blanchette R.A."/>
            <person name="Henrissat B."/>
            <person name="Martinez A.T."/>
            <person name="Otillar R."/>
            <person name="Spatafora J.W."/>
            <person name="Yadav J.S."/>
            <person name="Aerts A."/>
            <person name="Benoit I."/>
            <person name="Boyd A."/>
            <person name="Carlson A."/>
            <person name="Copeland A."/>
            <person name="Coutinho P.M."/>
            <person name="de Vries R.P."/>
            <person name="Ferreira P."/>
            <person name="Findley K."/>
            <person name="Foster B."/>
            <person name="Gaskell J."/>
            <person name="Glotzer D."/>
            <person name="Gorecki P."/>
            <person name="Heitman J."/>
            <person name="Hesse C."/>
            <person name="Hori C."/>
            <person name="Igarashi K."/>
            <person name="Jurgens J.A."/>
            <person name="Kallen N."/>
            <person name="Kersten P."/>
            <person name="Kohler A."/>
            <person name="Kuees U."/>
            <person name="Kumar T.K.A."/>
            <person name="Kuo A."/>
            <person name="LaButti K."/>
            <person name="Larrondo L.F."/>
            <person name="Lindquist E."/>
            <person name="Ling A."/>
            <person name="Lombard V."/>
            <person name="Lucas S."/>
            <person name="Lundell T."/>
            <person name="Martin R."/>
            <person name="McLaughlin D.J."/>
            <person name="Morgenstern I."/>
            <person name="Morin E."/>
            <person name="Murat C."/>
            <person name="Nagy L.G."/>
            <person name="Nolan M."/>
            <person name="Ohm R.A."/>
            <person name="Patyshakuliyeva A."/>
            <person name="Rokas A."/>
            <person name="Ruiz-Duenas F.J."/>
            <person name="Sabat G."/>
            <person name="Salamov A."/>
            <person name="Samejima M."/>
            <person name="Schmutz J."/>
            <person name="Slot J.C."/>
            <person name="St John F."/>
            <person name="Stenlid J."/>
            <person name="Sun H."/>
            <person name="Sun S."/>
            <person name="Syed K."/>
            <person name="Tsang A."/>
            <person name="Wiebenga A."/>
            <person name="Young D."/>
            <person name="Pisabarro A."/>
            <person name="Eastwood D.C."/>
            <person name="Martin F."/>
            <person name="Cullen D."/>
            <person name="Grigoriev I.V."/>
            <person name="Hibbett D.S."/>
        </authorList>
    </citation>
    <scope>NUCLEOTIDE SEQUENCE [LARGE SCALE GENOMIC DNA]</scope>
    <source>
        <strain evidence="3 4">DJM-731 SS1</strain>
    </source>
</reference>
<dbReference type="GeneID" id="63682875"/>
<protein>
    <submittedName>
        <fullName evidence="3">Uncharacterized protein</fullName>
    </submittedName>
</protein>
<proteinExistence type="predicted"/>
<evidence type="ECO:0000256" key="2">
    <source>
        <dbReference type="SAM" id="MobiDB-lite"/>
    </source>
</evidence>
<dbReference type="AlphaFoldDB" id="M5GGC8"/>
<feature type="compositionally biased region" description="Acidic residues" evidence="2">
    <location>
        <begin position="212"/>
        <end position="223"/>
    </location>
</feature>
<name>M5GGC8_DACPD</name>
<sequence>MSLPTPDEYDRFARAARCILQAYRTCLALKIVHQEVHKSSTDVALDIKTLEEELAKYEKAYEVEVKKLLPFPISEQAPHDSDGEMPCEEDRDEQDDQEINDEPPMEVSDAPQLEQQPDVERAENGSAELGTDDLADWDKIPDERARAHMAQVDVIDDDSMMAVADIDQGNERMDSEDASVHTQQENATPGGRMPTFGSVKEVQVVTLQSDQSLDDNEESEDAEPSERKRVSFQETSDGDIQSVIEFEEHAQDDGTHRRRRVQDLADVRSRWMYIEETDDAENTTPEKTDVPDSALNMPQEEDRDVIIIGSGPSGDMAEGYAMDAPQLSVASGPTISSPAPSPPPSSAPSTTPRTWTDTHHVSEASKSPCI</sequence>
<keyword evidence="1" id="KW-0175">Coiled coil</keyword>
<dbReference type="Proteomes" id="UP000030653">
    <property type="component" value="Unassembled WGS sequence"/>
</dbReference>
<evidence type="ECO:0000256" key="1">
    <source>
        <dbReference type="SAM" id="Coils"/>
    </source>
</evidence>
<gene>
    <name evidence="3" type="ORF">DACRYDRAFT_103756</name>
</gene>
<feature type="region of interest" description="Disordered" evidence="2">
    <location>
        <begin position="276"/>
        <end position="370"/>
    </location>
</feature>
<feature type="compositionally biased region" description="Acidic residues" evidence="2">
    <location>
        <begin position="83"/>
        <end position="104"/>
    </location>
</feature>
<evidence type="ECO:0000313" key="4">
    <source>
        <dbReference type="Proteomes" id="UP000030653"/>
    </source>
</evidence>